<organism evidence="1">
    <name type="scientific">Pseudomonas fluorescens (strain Q2-87)</name>
    <dbReference type="NCBI Taxonomy" id="1038922"/>
    <lineage>
        <taxon>Bacteria</taxon>
        <taxon>Pseudomonadati</taxon>
        <taxon>Pseudomonadota</taxon>
        <taxon>Gammaproteobacteria</taxon>
        <taxon>Pseudomonadales</taxon>
        <taxon>Pseudomonadaceae</taxon>
        <taxon>Pseudomonas</taxon>
    </lineage>
</organism>
<dbReference type="InterPro" id="IPR029033">
    <property type="entry name" value="His_PPase_superfam"/>
</dbReference>
<name>J2EZH4_PSEFQ</name>
<accession>J2EZH4</accession>
<comment type="caution">
    <text evidence="1">The sequence shown here is derived from an EMBL/GenBank/DDBJ whole genome shotgun (WGS) entry which is preliminary data.</text>
</comment>
<proteinExistence type="predicted"/>
<gene>
    <name evidence="1" type="ORF">PflQ2_3278</name>
</gene>
<dbReference type="EMBL" id="AGBM01000001">
    <property type="protein sequence ID" value="EJL02033.1"/>
    <property type="molecule type" value="Genomic_DNA"/>
</dbReference>
<dbReference type="Pfam" id="PF00300">
    <property type="entry name" value="His_Phos_1"/>
    <property type="match status" value="1"/>
</dbReference>
<dbReference type="PATRIC" id="fig|1038922.3.peg.2228"/>
<dbReference type="Proteomes" id="UP000007289">
    <property type="component" value="Chromosome"/>
</dbReference>
<dbReference type="InterPro" id="IPR013078">
    <property type="entry name" value="His_Pase_superF_clade-1"/>
</dbReference>
<protein>
    <submittedName>
        <fullName evidence="1">Phosphoglycerate mutase family protein, putative</fullName>
    </submittedName>
</protein>
<dbReference type="Gene3D" id="3.40.50.1240">
    <property type="entry name" value="Phosphoglycerate mutase-like"/>
    <property type="match status" value="1"/>
</dbReference>
<dbReference type="SUPFAM" id="SSF53254">
    <property type="entry name" value="Phosphoglycerate mutase-like"/>
    <property type="match status" value="1"/>
</dbReference>
<dbReference type="AlphaFoldDB" id="J2EZH4"/>
<reference evidence="1" key="1">
    <citation type="journal article" date="2012" name="PLoS Genet.">
        <title>Comparative Genomics of Plant-Associated Pseudomonas spp.: Insights into Diversity and Inheritance of Traits Involved in Multitrophic Interactions.</title>
        <authorList>
            <person name="Loper J.E."/>
            <person name="Hassan K.A."/>
            <person name="Mavrodi D.V."/>
            <person name="Davis E.W.II."/>
            <person name="Lim C.K."/>
            <person name="Shaffer B.T."/>
            <person name="Elbourne L.D."/>
            <person name="Stockwell V.O."/>
            <person name="Hartney S.L."/>
            <person name="Breakwell K."/>
            <person name="Henkels M.D."/>
            <person name="Tetu S.G."/>
            <person name="Rangel L.I."/>
            <person name="Kidarsa T.A."/>
            <person name="Wilson N.L."/>
            <person name="van de Mortel J.E."/>
            <person name="Song C."/>
            <person name="Blumhagen R."/>
            <person name="Radune D."/>
            <person name="Hostetler J.B."/>
            <person name="Brinkac L.M."/>
            <person name="Durkin A.S."/>
            <person name="Kluepfel D.A."/>
            <person name="Wechter W.P."/>
            <person name="Anderson A.J."/>
            <person name="Kim Y.C."/>
            <person name="Pierson L.S.III."/>
            <person name="Pierson E.A."/>
            <person name="Lindow S.E."/>
            <person name="Kobayashi D.Y."/>
            <person name="Raaijmakers J.M."/>
            <person name="Weller D.M."/>
            <person name="Thomashow L.S."/>
            <person name="Allen A.E."/>
            <person name="Paulsen I.T."/>
        </authorList>
    </citation>
    <scope>NUCLEOTIDE SEQUENCE [LARGE SCALE GENOMIC DNA]</scope>
    <source>
        <strain evidence="1">Q2-87</strain>
    </source>
</reference>
<evidence type="ECO:0000313" key="1">
    <source>
        <dbReference type="EMBL" id="EJL02033.1"/>
    </source>
</evidence>
<sequence>MTKVFVDKTFKKTLEGTVIYLIRHATPLIDYGRCGAVSAKVLLDEYNQTSSIDEAEIADFLSRAQLSGPLMMPGLNIISSPINRAYATACRLFDAGRIRQDHRLKEFDLRLGRVPLLKMGLRQWFALHRVLWLMGISLGAASRRSEHLRAVEVADELYTACTTTGETTVVVSHGMFLRTVRKTLQRQGMQFRTVYRSGCFTVEALAPGKE</sequence>
<dbReference type="HOGENOM" id="CLU_1346567_0_0_6"/>
<dbReference type="eggNOG" id="COG0406">
    <property type="taxonomic scope" value="Bacteria"/>
</dbReference>